<feature type="binding site" evidence="5">
    <location>
        <begin position="230"/>
        <end position="233"/>
    </location>
    <ligand>
        <name>dihydroxyacetone phosphate</name>
        <dbReference type="ChEBI" id="CHEBI:57642"/>
    </ligand>
</feature>
<evidence type="ECO:0000313" key="8">
    <source>
        <dbReference type="Proteomes" id="UP000515679"/>
    </source>
</evidence>
<dbReference type="InterPro" id="IPR050246">
    <property type="entry name" value="Class_II_FBP_aldolase"/>
</dbReference>
<comment type="cofactor">
    <cofactor evidence="6">
        <name>Zn(2+)</name>
        <dbReference type="ChEBI" id="CHEBI:29105"/>
    </cofactor>
    <text evidence="6">Binds 2 Zn(2+) ions per subunit. One is catalytic and the other provides a structural contribution.</text>
</comment>
<feature type="binding site" evidence="6">
    <location>
        <position position="208"/>
    </location>
    <ligand>
        <name>Zn(2+)</name>
        <dbReference type="ChEBI" id="CHEBI:29105"/>
        <label>1</label>
        <note>catalytic</note>
    </ligand>
</feature>
<dbReference type="GO" id="GO:0030388">
    <property type="term" value="P:fructose 1,6-bisphosphate metabolic process"/>
    <property type="evidence" value="ECO:0007669"/>
    <property type="project" value="InterPro"/>
</dbReference>
<dbReference type="CDD" id="cd00947">
    <property type="entry name" value="TBP_aldolase_IIB"/>
    <property type="match status" value="1"/>
</dbReference>
<evidence type="ECO:0000256" key="4">
    <source>
        <dbReference type="PIRSR" id="PIRSR001359-1"/>
    </source>
</evidence>
<evidence type="ECO:0000256" key="6">
    <source>
        <dbReference type="PIRSR" id="PIRSR001359-3"/>
    </source>
</evidence>
<evidence type="ECO:0000313" key="7">
    <source>
        <dbReference type="EMBL" id="QMV42630.1"/>
    </source>
</evidence>
<gene>
    <name evidence="7" type="primary">fba</name>
    <name evidence="7" type="ORF">FPL14_16625</name>
</gene>
<dbReference type="KEGG" id="cchl:FPL14_16625"/>
<dbReference type="InterPro" id="IPR013785">
    <property type="entry name" value="Aldolase_TIM"/>
</dbReference>
<dbReference type="PANTHER" id="PTHR30304">
    <property type="entry name" value="D-TAGATOSE-1,6-BISPHOSPHATE ALDOLASE"/>
    <property type="match status" value="1"/>
</dbReference>
<keyword evidence="1 6" id="KW-0479">Metal-binding</keyword>
<sequence>MDLVPMTNLLKEAKRNKYAVGQFNLLNMEVVQAIAETADEEQSPVIFGVGEMTIRYMGLDYVVANAKAAAARARVPIALHLDHGSSFDIVMKCIRAGFSSVMFDGSHHPYEENVRLTRQVVEAAHAVGISVEGELGTIGGIEEDLDVNDADIRLPGADEAIRFWRETGVDALAVAVGTAHGMYKKEPHIHCDTIREIVTVSDAPFVLHGGSGVPDGMIKEAIEAGVSKINVNTESQVSFTQEVRRILREQEELFDAKTYLGSAKAAMKEVVRSKIRLFGSNGRIGR</sequence>
<dbReference type="PROSITE" id="PS00806">
    <property type="entry name" value="ALDOLASE_CLASS_II_2"/>
    <property type="match status" value="1"/>
</dbReference>
<dbReference type="Pfam" id="PF01116">
    <property type="entry name" value="F_bP_aldolase"/>
    <property type="match status" value="1"/>
</dbReference>
<feature type="binding site" evidence="6">
    <location>
        <position position="83"/>
    </location>
    <ligand>
        <name>Zn(2+)</name>
        <dbReference type="ChEBI" id="CHEBI:29105"/>
        <label>1</label>
        <note>catalytic</note>
    </ligand>
</feature>
<keyword evidence="3 7" id="KW-0456">Lyase</keyword>
<feature type="active site" description="Proton donor" evidence="4">
    <location>
        <position position="82"/>
    </location>
</feature>
<keyword evidence="8" id="KW-1185">Reference proteome</keyword>
<dbReference type="RefSeq" id="WP_182298824.1">
    <property type="nucleotide sequence ID" value="NZ_CP041969.1"/>
</dbReference>
<feature type="binding site" evidence="6">
    <location>
        <position position="180"/>
    </location>
    <ligand>
        <name>Zn(2+)</name>
        <dbReference type="ChEBI" id="CHEBI:29105"/>
        <label>1</label>
        <note>catalytic</note>
    </ligand>
</feature>
<feature type="binding site" evidence="5">
    <location>
        <begin position="209"/>
        <end position="211"/>
    </location>
    <ligand>
        <name>dihydroxyacetone phosphate</name>
        <dbReference type="ChEBI" id="CHEBI:57642"/>
    </ligand>
</feature>
<evidence type="ECO:0000256" key="5">
    <source>
        <dbReference type="PIRSR" id="PIRSR001359-2"/>
    </source>
</evidence>
<reference evidence="7 8" key="1">
    <citation type="submission" date="2019-07" db="EMBL/GenBank/DDBJ databases">
        <authorList>
            <person name="Kim J.K."/>
            <person name="Cheong H.-M."/>
            <person name="Choi Y."/>
            <person name="Hwang K.J."/>
            <person name="Lee S."/>
            <person name="Choi C."/>
        </authorList>
    </citation>
    <scope>NUCLEOTIDE SEQUENCE [LARGE SCALE GENOMIC DNA]</scope>
    <source>
        <strain evidence="7 8">KS 22</strain>
    </source>
</reference>
<dbReference type="PIRSF" id="PIRSF001359">
    <property type="entry name" value="F_bP_aldolase_II"/>
    <property type="match status" value="1"/>
</dbReference>
<dbReference type="EMBL" id="CP041969">
    <property type="protein sequence ID" value="QMV42630.1"/>
    <property type="molecule type" value="Genomic_DNA"/>
</dbReference>
<dbReference type="NCBIfam" id="TIGR00167">
    <property type="entry name" value="cbbA"/>
    <property type="match status" value="1"/>
</dbReference>
<dbReference type="Gene3D" id="3.20.20.70">
    <property type="entry name" value="Aldolase class I"/>
    <property type="match status" value="1"/>
</dbReference>
<dbReference type="GO" id="GO:0006096">
    <property type="term" value="P:glycolytic process"/>
    <property type="evidence" value="ECO:0007669"/>
    <property type="project" value="InterPro"/>
</dbReference>
<dbReference type="PANTHER" id="PTHR30304:SF0">
    <property type="entry name" value="D-TAGATOSE-1,6-BISPHOSPHATE ALDOLASE SUBUNIT GATY-RELATED"/>
    <property type="match status" value="1"/>
</dbReference>
<evidence type="ECO:0000256" key="2">
    <source>
        <dbReference type="ARBA" id="ARBA00022833"/>
    </source>
</evidence>
<keyword evidence="2 6" id="KW-0862">Zinc</keyword>
<evidence type="ECO:0000256" key="3">
    <source>
        <dbReference type="ARBA" id="ARBA00023239"/>
    </source>
</evidence>
<feature type="binding site" evidence="6">
    <location>
        <position position="134"/>
    </location>
    <ligand>
        <name>Zn(2+)</name>
        <dbReference type="ChEBI" id="CHEBI:29105"/>
        <label>2</label>
    </ligand>
</feature>
<dbReference type="GO" id="GO:0004332">
    <property type="term" value="F:fructose-bisphosphate aldolase activity"/>
    <property type="evidence" value="ECO:0007669"/>
    <property type="project" value="UniProtKB-EC"/>
</dbReference>
<dbReference type="Proteomes" id="UP000515679">
    <property type="component" value="Chromosome"/>
</dbReference>
<dbReference type="AlphaFoldDB" id="A0A7G5C096"/>
<accession>A0A7G5C096</accession>
<dbReference type="GO" id="GO:0008270">
    <property type="term" value="F:zinc ion binding"/>
    <property type="evidence" value="ECO:0007669"/>
    <property type="project" value="InterPro"/>
</dbReference>
<protein>
    <submittedName>
        <fullName evidence="7">Class II fructose-1,6-bisphosphate aldolase</fullName>
        <ecNumber evidence="7">4.1.2.13</ecNumber>
    </submittedName>
</protein>
<feature type="binding site" evidence="6">
    <location>
        <position position="104"/>
    </location>
    <ligand>
        <name>Zn(2+)</name>
        <dbReference type="ChEBI" id="CHEBI:29105"/>
        <label>2</label>
    </ligand>
</feature>
<evidence type="ECO:0000256" key="1">
    <source>
        <dbReference type="ARBA" id="ARBA00022723"/>
    </source>
</evidence>
<dbReference type="InterPro" id="IPR011289">
    <property type="entry name" value="Fruc_bis_ald_class-2"/>
</dbReference>
<dbReference type="NCBIfam" id="TIGR01859">
    <property type="entry name" value="fruc_bis_ald"/>
    <property type="match status" value="1"/>
</dbReference>
<dbReference type="EC" id="4.1.2.13" evidence="7"/>
<organism evidence="7 8">
    <name type="scientific">Cohnella cholangitidis</name>
    <dbReference type="NCBI Taxonomy" id="2598458"/>
    <lineage>
        <taxon>Bacteria</taxon>
        <taxon>Bacillati</taxon>
        <taxon>Bacillota</taxon>
        <taxon>Bacilli</taxon>
        <taxon>Bacillales</taxon>
        <taxon>Paenibacillaceae</taxon>
        <taxon>Cohnella</taxon>
    </lineage>
</organism>
<feature type="binding site" evidence="5">
    <location>
        <position position="181"/>
    </location>
    <ligand>
        <name>dihydroxyacetone phosphate</name>
        <dbReference type="ChEBI" id="CHEBI:57642"/>
    </ligand>
</feature>
<dbReference type="InterPro" id="IPR000771">
    <property type="entry name" value="FBA_II"/>
</dbReference>
<name>A0A7G5C096_9BACL</name>
<proteinExistence type="predicted"/>
<dbReference type="SUPFAM" id="SSF51569">
    <property type="entry name" value="Aldolase"/>
    <property type="match status" value="1"/>
</dbReference>